<dbReference type="PROSITE" id="PS50181">
    <property type="entry name" value="FBOX"/>
    <property type="match status" value="1"/>
</dbReference>
<dbReference type="RefSeq" id="XP_062716092.1">
    <property type="nucleotide sequence ID" value="XM_062860108.1"/>
</dbReference>
<protein>
    <recommendedName>
        <fullName evidence="1">F-box domain-containing protein</fullName>
    </recommendedName>
</protein>
<evidence type="ECO:0000313" key="2">
    <source>
        <dbReference type="EnsemblMetazoa" id="AALFPA23_013954.P20242"/>
    </source>
</evidence>
<proteinExistence type="predicted"/>
<dbReference type="InterPro" id="IPR001810">
    <property type="entry name" value="F-box_dom"/>
</dbReference>
<dbReference type="SUPFAM" id="SSF52047">
    <property type="entry name" value="RNI-like"/>
    <property type="match status" value="1"/>
</dbReference>
<accession>A0ABM1Z0W8</accession>
<dbReference type="SMART" id="SM00256">
    <property type="entry name" value="FBOX"/>
    <property type="match status" value="1"/>
</dbReference>
<feature type="domain" description="F-box" evidence="1">
    <location>
        <begin position="1"/>
        <end position="50"/>
    </location>
</feature>
<keyword evidence="3" id="KW-1185">Reference proteome</keyword>
<organism evidence="2 3">
    <name type="scientific">Aedes albopictus</name>
    <name type="common">Asian tiger mosquito</name>
    <name type="synonym">Stegomyia albopicta</name>
    <dbReference type="NCBI Taxonomy" id="7160"/>
    <lineage>
        <taxon>Eukaryota</taxon>
        <taxon>Metazoa</taxon>
        <taxon>Ecdysozoa</taxon>
        <taxon>Arthropoda</taxon>
        <taxon>Hexapoda</taxon>
        <taxon>Insecta</taxon>
        <taxon>Pterygota</taxon>
        <taxon>Neoptera</taxon>
        <taxon>Endopterygota</taxon>
        <taxon>Diptera</taxon>
        <taxon>Nematocera</taxon>
        <taxon>Culicoidea</taxon>
        <taxon>Culicidae</taxon>
        <taxon>Culicinae</taxon>
        <taxon>Aedini</taxon>
        <taxon>Aedes</taxon>
        <taxon>Stegomyia</taxon>
    </lineage>
</organism>
<dbReference type="SUPFAM" id="SSF81383">
    <property type="entry name" value="F-box domain"/>
    <property type="match status" value="1"/>
</dbReference>
<dbReference type="Proteomes" id="UP000069940">
    <property type="component" value="Unassembled WGS sequence"/>
</dbReference>
<dbReference type="Gene3D" id="3.80.10.10">
    <property type="entry name" value="Ribonuclease Inhibitor"/>
    <property type="match status" value="2"/>
</dbReference>
<dbReference type="InterPro" id="IPR032675">
    <property type="entry name" value="LRR_dom_sf"/>
</dbReference>
<sequence>MNISELPPEMMDKIFAYLTFRERLQVSRTCKLCHELIFCPQFCKRLFLYLRSSKDLEKPYAREMLARCRNIMIMCSNYDDHQLRLLKDYMKGTSLKLLKVWAENHTAKRILETILKAVPELKNLHLVLLGKSDQCTDEIIRITHQKLKRAVLIGHGNYEIECSKLTVLRSDQVNEKMVRSIGCLQGQLQVLQLCGYRHSPHIGAVYNVLSHYHWDHLRELELISSSTTDGLEKSLKQMPCLQKLSLHGNYQIFTGEEVGAATCLSELTLRGYCIDTDSFNKFLTRSSLKRISLLNCICCSLEVPLKSDSIKELTLEPMTMCQKLLPVFPSLEKLDLQGMDKTDCHHTLLQICEYYPKLERLTLCVVPGQIGTMRPTPDSTNVTATNSFSLLNKLDKLKDLHLNRIDLTGIDWTICEGSNVNYIHLKGCSIDGTGAEKIVRTFKHLRTFYFDYCYLRQPRADLFDIDKSSTDGLHWLARYCKISYHDIHIEELLELRIPNILFL</sequence>
<name>A0ABM1Z0W8_AEDAL</name>
<reference evidence="2" key="2">
    <citation type="submission" date="2025-05" db="UniProtKB">
        <authorList>
            <consortium name="EnsemblMetazoa"/>
        </authorList>
    </citation>
    <scope>IDENTIFICATION</scope>
    <source>
        <strain evidence="2">Foshan</strain>
    </source>
</reference>
<dbReference type="Gene3D" id="1.20.1280.50">
    <property type="match status" value="1"/>
</dbReference>
<evidence type="ECO:0000259" key="1">
    <source>
        <dbReference type="PROSITE" id="PS50181"/>
    </source>
</evidence>
<reference evidence="3" key="1">
    <citation type="journal article" date="2015" name="Proc. Natl. Acad. Sci. U.S.A.">
        <title>Genome sequence of the Asian Tiger mosquito, Aedes albopictus, reveals insights into its biology, genetics, and evolution.</title>
        <authorList>
            <person name="Chen X.G."/>
            <person name="Jiang X."/>
            <person name="Gu J."/>
            <person name="Xu M."/>
            <person name="Wu Y."/>
            <person name="Deng Y."/>
            <person name="Zhang C."/>
            <person name="Bonizzoni M."/>
            <person name="Dermauw W."/>
            <person name="Vontas J."/>
            <person name="Armbruster P."/>
            <person name="Huang X."/>
            <person name="Yang Y."/>
            <person name="Zhang H."/>
            <person name="He W."/>
            <person name="Peng H."/>
            <person name="Liu Y."/>
            <person name="Wu K."/>
            <person name="Chen J."/>
            <person name="Lirakis M."/>
            <person name="Topalis P."/>
            <person name="Van Leeuwen T."/>
            <person name="Hall A.B."/>
            <person name="Jiang X."/>
            <person name="Thorpe C."/>
            <person name="Mueller R.L."/>
            <person name="Sun C."/>
            <person name="Waterhouse R.M."/>
            <person name="Yan G."/>
            <person name="Tu Z.J."/>
            <person name="Fang X."/>
            <person name="James A.A."/>
        </authorList>
    </citation>
    <scope>NUCLEOTIDE SEQUENCE [LARGE SCALE GENOMIC DNA]</scope>
    <source>
        <strain evidence="3">Foshan</strain>
    </source>
</reference>
<dbReference type="Pfam" id="PF12937">
    <property type="entry name" value="F-box-like"/>
    <property type="match status" value="1"/>
</dbReference>
<dbReference type="EnsemblMetazoa" id="AALFPA23_013954.R20242">
    <property type="protein sequence ID" value="AALFPA23_013954.P20242"/>
    <property type="gene ID" value="AALFPA23_013954"/>
</dbReference>
<dbReference type="InterPro" id="IPR036047">
    <property type="entry name" value="F-box-like_dom_sf"/>
</dbReference>
<dbReference type="GeneID" id="109422264"/>
<evidence type="ECO:0000313" key="3">
    <source>
        <dbReference type="Proteomes" id="UP000069940"/>
    </source>
</evidence>